<evidence type="ECO:0000313" key="10">
    <source>
        <dbReference type="EMBL" id="ABM12244.1"/>
    </source>
</evidence>
<dbReference type="Pfam" id="PF02817">
    <property type="entry name" value="E3_binding"/>
    <property type="match status" value="1"/>
</dbReference>
<dbReference type="InterPro" id="IPR004167">
    <property type="entry name" value="PSBD"/>
</dbReference>
<dbReference type="InterPro" id="IPR011053">
    <property type="entry name" value="Single_hybrid_motif"/>
</dbReference>
<protein>
    <recommendedName>
        <fullName evidence="6">Dihydrolipoamide acetyltransferase component of pyruvate dehydrogenase complex</fullName>
        <ecNumber evidence="6">2.3.1.-</ecNumber>
    </recommendedName>
</protein>
<keyword evidence="5 6" id="KW-0012">Acyltransferase</keyword>
<dbReference type="InterPro" id="IPR050743">
    <property type="entry name" value="2-oxoacid_DH_E2_comp"/>
</dbReference>
<gene>
    <name evidence="10" type="ordered locus">Mvan_1410</name>
</gene>
<dbReference type="EC" id="2.3.1.-" evidence="6"/>
<dbReference type="Gene3D" id="2.40.50.100">
    <property type="match status" value="1"/>
</dbReference>
<dbReference type="PROSITE" id="PS51826">
    <property type="entry name" value="PSBD"/>
    <property type="match status" value="1"/>
</dbReference>
<dbReference type="GO" id="GO:0005737">
    <property type="term" value="C:cytoplasm"/>
    <property type="evidence" value="ECO:0007669"/>
    <property type="project" value="TreeGrafter"/>
</dbReference>
<dbReference type="RefSeq" id="WP_011778673.1">
    <property type="nucleotide sequence ID" value="NC_008726.1"/>
</dbReference>
<evidence type="ECO:0000313" key="11">
    <source>
        <dbReference type="Proteomes" id="UP000009159"/>
    </source>
</evidence>
<comment type="similarity">
    <text evidence="2 6">Belongs to the 2-oxoacid dehydrogenase family.</text>
</comment>
<dbReference type="SUPFAM" id="SSF47005">
    <property type="entry name" value="Peripheral subunit-binding domain of 2-oxo acid dehydrogenase complex"/>
    <property type="match status" value="1"/>
</dbReference>
<dbReference type="Proteomes" id="UP000009159">
    <property type="component" value="Chromosome"/>
</dbReference>
<dbReference type="SUPFAM" id="SSF52777">
    <property type="entry name" value="CoA-dependent acyltransferases"/>
    <property type="match status" value="1"/>
</dbReference>
<feature type="region of interest" description="Disordered" evidence="7">
    <location>
        <begin position="198"/>
        <end position="225"/>
    </location>
</feature>
<keyword evidence="4 6" id="KW-0450">Lipoyl</keyword>
<dbReference type="InterPro" id="IPR003016">
    <property type="entry name" value="2-oxoA_DH_lipoyl-BS"/>
</dbReference>
<evidence type="ECO:0000259" key="8">
    <source>
        <dbReference type="PROSITE" id="PS50968"/>
    </source>
</evidence>
<dbReference type="AlphaFoldDB" id="A1T4Z4"/>
<comment type="cofactor">
    <cofactor evidence="1 6">
        <name>(R)-lipoate</name>
        <dbReference type="ChEBI" id="CHEBI:83088"/>
    </cofactor>
</comment>
<dbReference type="Pfam" id="PF00364">
    <property type="entry name" value="Biotin_lipoyl"/>
    <property type="match status" value="1"/>
</dbReference>
<dbReference type="InterPro" id="IPR001078">
    <property type="entry name" value="2-oxoacid_DH_actylTfrase"/>
</dbReference>
<dbReference type="HOGENOM" id="CLU_016733_10_2_11"/>
<evidence type="ECO:0000256" key="1">
    <source>
        <dbReference type="ARBA" id="ARBA00001938"/>
    </source>
</evidence>
<feature type="domain" description="Peripheral subunit-binding (PSBD)" evidence="9">
    <location>
        <begin position="159"/>
        <end position="196"/>
    </location>
</feature>
<dbReference type="STRING" id="350058.Mvan_1410"/>
<feature type="region of interest" description="Disordered" evidence="7">
    <location>
        <begin position="83"/>
        <end position="158"/>
    </location>
</feature>
<evidence type="ECO:0000256" key="2">
    <source>
        <dbReference type="ARBA" id="ARBA00007317"/>
    </source>
</evidence>
<sequence>MIEFAMPALGSDMDEGMLNEWLVKPGDTVSRGQVVAVVETTKAAVEIECWHDGTVHELLVPVGQTVSVGTPLATLLESGEVAAEHPAVSPKQPAAAPSEQPAAVSSEQPAAVAPGRPAAVSSGRPAAVSSGRPAAVSSGRPAAVSSGRPAAVPSGHRRWVSPAARRLASSLHVDLDAVTGTGPQGAVTITDVEHAAAEAAGSAAETARPAAETAGPAAAKPAESRGAMMRRSIAAAMGRSKREIPHYYLANEILLDASSQWLAERNAQRSITERVLPAALLLKAVGVAAQRFQELNGFWRDDGFVPADAVHVGVGISLRGGGLVAPAIHDVPGKKLDEVMSELTDLVARARAGSLRSSEMSDPTITVTNLGDQGVDTVFGIIYPPQVALVGFGKPAQRVCAVDGGIRIATTVHATLAADHRASDGHRGAMFLAAIDQLLQQPDQLEK</sequence>
<dbReference type="eggNOG" id="COG0508">
    <property type="taxonomic scope" value="Bacteria"/>
</dbReference>
<keyword evidence="11" id="KW-1185">Reference proteome</keyword>
<name>A1T4Z4_MYCVP</name>
<dbReference type="Pfam" id="PF00198">
    <property type="entry name" value="2-oxoacid_dh"/>
    <property type="match status" value="1"/>
</dbReference>
<evidence type="ECO:0000256" key="6">
    <source>
        <dbReference type="RuleBase" id="RU003423"/>
    </source>
</evidence>
<dbReference type="InterPro" id="IPR000089">
    <property type="entry name" value="Biotin_lipoyl"/>
</dbReference>
<dbReference type="SUPFAM" id="SSF51230">
    <property type="entry name" value="Single hybrid motif"/>
    <property type="match status" value="1"/>
</dbReference>
<feature type="domain" description="Lipoyl-binding" evidence="8">
    <location>
        <begin position="1"/>
        <end position="76"/>
    </location>
</feature>
<dbReference type="KEGG" id="mva:Mvan_1410"/>
<dbReference type="EMBL" id="CP000511">
    <property type="protein sequence ID" value="ABM12244.1"/>
    <property type="molecule type" value="Genomic_DNA"/>
</dbReference>
<dbReference type="InterPro" id="IPR023213">
    <property type="entry name" value="CAT-like_dom_sf"/>
</dbReference>
<organism evidence="10 11">
    <name type="scientific">Mycolicibacterium vanbaalenii (strain DSM 7251 / JCM 13017 / BCRC 16820 / KCTC 9966 / NRRL B-24157 / PYR-1)</name>
    <name type="common">Mycobacterium vanbaalenii</name>
    <dbReference type="NCBI Taxonomy" id="350058"/>
    <lineage>
        <taxon>Bacteria</taxon>
        <taxon>Bacillati</taxon>
        <taxon>Actinomycetota</taxon>
        <taxon>Actinomycetes</taxon>
        <taxon>Mycobacteriales</taxon>
        <taxon>Mycobacteriaceae</taxon>
        <taxon>Mycolicibacterium</taxon>
    </lineage>
</organism>
<dbReference type="PROSITE" id="PS00189">
    <property type="entry name" value="LIPOYL"/>
    <property type="match status" value="1"/>
</dbReference>
<feature type="compositionally biased region" description="Low complexity" evidence="7">
    <location>
        <begin position="89"/>
        <end position="120"/>
    </location>
</feature>
<dbReference type="PANTHER" id="PTHR43178:SF5">
    <property type="entry name" value="LIPOAMIDE ACYLTRANSFERASE COMPONENT OF BRANCHED-CHAIN ALPHA-KETO ACID DEHYDROGENASE COMPLEX, MITOCHONDRIAL"/>
    <property type="match status" value="1"/>
</dbReference>
<evidence type="ECO:0000256" key="7">
    <source>
        <dbReference type="SAM" id="MobiDB-lite"/>
    </source>
</evidence>
<evidence type="ECO:0000259" key="9">
    <source>
        <dbReference type="PROSITE" id="PS51826"/>
    </source>
</evidence>
<evidence type="ECO:0000256" key="3">
    <source>
        <dbReference type="ARBA" id="ARBA00022679"/>
    </source>
</evidence>
<reference evidence="10" key="1">
    <citation type="submission" date="2006-12" db="EMBL/GenBank/DDBJ databases">
        <title>Complete sequence of Mycobacterium vanbaalenii PYR-1.</title>
        <authorList>
            <consortium name="US DOE Joint Genome Institute"/>
            <person name="Copeland A."/>
            <person name="Lucas S."/>
            <person name="Lapidus A."/>
            <person name="Barry K."/>
            <person name="Detter J.C."/>
            <person name="Glavina del Rio T."/>
            <person name="Hammon N."/>
            <person name="Israni S."/>
            <person name="Dalin E."/>
            <person name="Tice H."/>
            <person name="Pitluck S."/>
            <person name="Singan V."/>
            <person name="Schmutz J."/>
            <person name="Larimer F."/>
            <person name="Land M."/>
            <person name="Hauser L."/>
            <person name="Kyrpides N."/>
            <person name="Anderson I.J."/>
            <person name="Miller C."/>
            <person name="Richardson P."/>
        </authorList>
    </citation>
    <scope>NUCLEOTIDE SEQUENCE [LARGE SCALE GENOMIC DNA]</scope>
    <source>
        <strain evidence="10">PYR-1</strain>
    </source>
</reference>
<dbReference type="Gene3D" id="3.30.559.10">
    <property type="entry name" value="Chloramphenicol acetyltransferase-like domain"/>
    <property type="match status" value="1"/>
</dbReference>
<dbReference type="PROSITE" id="PS50968">
    <property type="entry name" value="BIOTINYL_LIPOYL"/>
    <property type="match status" value="1"/>
</dbReference>
<dbReference type="PANTHER" id="PTHR43178">
    <property type="entry name" value="DIHYDROLIPOAMIDE ACETYLTRANSFERASE COMPONENT OF PYRUVATE DEHYDROGENASE COMPLEX"/>
    <property type="match status" value="1"/>
</dbReference>
<dbReference type="CDD" id="cd06849">
    <property type="entry name" value="lipoyl_domain"/>
    <property type="match status" value="1"/>
</dbReference>
<dbReference type="InterPro" id="IPR036625">
    <property type="entry name" value="E3-bd_dom_sf"/>
</dbReference>
<keyword evidence="3 6" id="KW-0808">Transferase</keyword>
<evidence type="ECO:0000256" key="5">
    <source>
        <dbReference type="ARBA" id="ARBA00023315"/>
    </source>
</evidence>
<dbReference type="GO" id="GO:0016407">
    <property type="term" value="F:acetyltransferase activity"/>
    <property type="evidence" value="ECO:0007669"/>
    <property type="project" value="TreeGrafter"/>
</dbReference>
<accession>A1T4Z4</accession>
<dbReference type="Gene3D" id="4.10.320.10">
    <property type="entry name" value="E3-binding domain"/>
    <property type="match status" value="1"/>
</dbReference>
<evidence type="ECO:0000256" key="4">
    <source>
        <dbReference type="ARBA" id="ARBA00022823"/>
    </source>
</evidence>
<proteinExistence type="inferred from homology"/>
<dbReference type="GO" id="GO:0031405">
    <property type="term" value="F:lipoic acid binding"/>
    <property type="evidence" value="ECO:0007669"/>
    <property type="project" value="TreeGrafter"/>
</dbReference>